<dbReference type="Proteomes" id="UP000191004">
    <property type="component" value="Unassembled WGS sequence"/>
</dbReference>
<keyword evidence="2" id="KW-0560">Oxidoreductase</keyword>
<dbReference type="Pfam" id="PF00106">
    <property type="entry name" value="adh_short"/>
    <property type="match status" value="1"/>
</dbReference>
<evidence type="ECO:0008006" key="5">
    <source>
        <dbReference type="Google" id="ProtNLM"/>
    </source>
</evidence>
<evidence type="ECO:0000313" key="3">
    <source>
        <dbReference type="EMBL" id="OPB37697.1"/>
    </source>
</evidence>
<name>A0A1T3C9C5_9HYPO</name>
<keyword evidence="4" id="KW-1185">Reference proteome</keyword>
<dbReference type="AlphaFoldDB" id="A0A1T3C9C5"/>
<evidence type="ECO:0000256" key="1">
    <source>
        <dbReference type="ARBA" id="ARBA00006484"/>
    </source>
</evidence>
<gene>
    <name evidence="3" type="ORF">A0O28_0046090</name>
</gene>
<evidence type="ECO:0000256" key="2">
    <source>
        <dbReference type="ARBA" id="ARBA00023002"/>
    </source>
</evidence>
<dbReference type="CDD" id="cd05233">
    <property type="entry name" value="SDR_c"/>
    <property type="match status" value="1"/>
</dbReference>
<dbReference type="EMBL" id="LVVK01000022">
    <property type="protein sequence ID" value="OPB37697.1"/>
    <property type="molecule type" value="Genomic_DNA"/>
</dbReference>
<dbReference type="PRINTS" id="PR00081">
    <property type="entry name" value="GDHRDH"/>
</dbReference>
<comment type="caution">
    <text evidence="3">The sequence shown here is derived from an EMBL/GenBank/DDBJ whole genome shotgun (WGS) entry which is preliminary data.</text>
</comment>
<dbReference type="InterPro" id="IPR036291">
    <property type="entry name" value="NAD(P)-bd_dom_sf"/>
</dbReference>
<reference evidence="3 4" key="1">
    <citation type="submission" date="2016-04" db="EMBL/GenBank/DDBJ databases">
        <title>Multiple horizontal gene transfer events from other fungi enriched the ability of the initially mycotrophic fungus Trichoderma (Ascomycota) to feed on dead plant biomass.</title>
        <authorList>
            <person name="Atanasova L."/>
            <person name="Chenthamara K."/>
            <person name="Zhang J."/>
            <person name="Grujic M."/>
            <person name="Henrissat B."/>
            <person name="Kuo A."/>
            <person name="Aertz A."/>
            <person name="Salamov A."/>
            <person name="Lipzen A."/>
            <person name="Labutti K."/>
            <person name="Barry K."/>
            <person name="Miao Y."/>
            <person name="Rahimi M.J."/>
            <person name="Shen Q."/>
            <person name="Grigoriev I.V."/>
            <person name="Kubicek C.P."/>
            <person name="Druzhinina I.S."/>
        </authorList>
    </citation>
    <scope>NUCLEOTIDE SEQUENCE [LARGE SCALE GENOMIC DNA]</scope>
    <source>
        <strain evidence="3 4">NJAU 4742</strain>
    </source>
</reference>
<organism evidence="3 4">
    <name type="scientific">Trichoderma guizhouense</name>
    <dbReference type="NCBI Taxonomy" id="1491466"/>
    <lineage>
        <taxon>Eukaryota</taxon>
        <taxon>Fungi</taxon>
        <taxon>Dikarya</taxon>
        <taxon>Ascomycota</taxon>
        <taxon>Pezizomycotina</taxon>
        <taxon>Sordariomycetes</taxon>
        <taxon>Hypocreomycetidae</taxon>
        <taxon>Hypocreales</taxon>
        <taxon>Hypocreaceae</taxon>
        <taxon>Trichoderma</taxon>
    </lineage>
</organism>
<accession>A0A1T3C9C5</accession>
<dbReference type="Gene3D" id="3.40.50.720">
    <property type="entry name" value="NAD(P)-binding Rossmann-like Domain"/>
    <property type="match status" value="1"/>
</dbReference>
<comment type="similarity">
    <text evidence="1">Belongs to the short-chain dehydrogenases/reductases (SDR) family.</text>
</comment>
<dbReference type="OrthoDB" id="1933717at2759"/>
<proteinExistence type="inferred from homology"/>
<dbReference type="InterPro" id="IPR002347">
    <property type="entry name" value="SDR_fam"/>
</dbReference>
<dbReference type="PANTHER" id="PTHR42901:SF1">
    <property type="entry name" value="ALCOHOL DEHYDROGENASE"/>
    <property type="match status" value="1"/>
</dbReference>
<sequence length="288" mass="30982">MASSIVSTFHFESYPRLSPSRLHEEFRGKTVLVTGGGYGIGSSIARSFAEAGVASIILAGRTESSLKSTVNDLAQSFPSLKASYRLVDISSTASVKKLFESLPESPDTLVNNAGFMSEPQNFLTADIDEWWKGFEVNVLGTTIVTQAYLQHRLASKPKSPGVVVALNTFASFAVRAPHLWAYSGSKIALARIFELAVVDVPSSVARFISINPGAVKTAMFHRSGLEGSSDMPTTDAKLSAEFIVWATSEEAAFLSGRLAWANWDVDELVAKKEEIVNKDLLISGLTGA</sequence>
<protein>
    <recommendedName>
        <fullName evidence="5">Short chain dehydrogenase/reductase</fullName>
    </recommendedName>
</protein>
<evidence type="ECO:0000313" key="4">
    <source>
        <dbReference type="Proteomes" id="UP000191004"/>
    </source>
</evidence>
<dbReference type="GO" id="GO:0016491">
    <property type="term" value="F:oxidoreductase activity"/>
    <property type="evidence" value="ECO:0007669"/>
    <property type="project" value="UniProtKB-KW"/>
</dbReference>
<dbReference type="PANTHER" id="PTHR42901">
    <property type="entry name" value="ALCOHOL DEHYDROGENASE"/>
    <property type="match status" value="1"/>
</dbReference>
<dbReference type="SUPFAM" id="SSF51735">
    <property type="entry name" value="NAD(P)-binding Rossmann-fold domains"/>
    <property type="match status" value="1"/>
</dbReference>